<organism evidence="2 3">
    <name type="scientific">Pseudomonas mosselii</name>
    <dbReference type="NCBI Taxonomy" id="78327"/>
    <lineage>
        <taxon>Bacteria</taxon>
        <taxon>Pseudomonadati</taxon>
        <taxon>Pseudomonadota</taxon>
        <taxon>Gammaproteobacteria</taxon>
        <taxon>Pseudomonadales</taxon>
        <taxon>Pseudomonadaceae</taxon>
        <taxon>Pseudomonas</taxon>
    </lineage>
</organism>
<proteinExistence type="predicted"/>
<reference evidence="2" key="1">
    <citation type="submission" date="2022-09" db="EMBL/GenBank/DDBJ databases">
        <title>Intensive care unit water sources are persistently colonized with multi-drug resistant bacteria and are the site of extensive horizontal gene transfer of antibiotic resistance genes.</title>
        <authorList>
            <person name="Diorio-Toth L."/>
        </authorList>
    </citation>
    <scope>NUCLEOTIDE SEQUENCE</scope>
    <source>
        <strain evidence="2">GD03782</strain>
    </source>
</reference>
<feature type="transmembrane region" description="Helical" evidence="1">
    <location>
        <begin position="158"/>
        <end position="184"/>
    </location>
</feature>
<dbReference type="EMBL" id="JAOCGG010000006">
    <property type="protein sequence ID" value="MDH1629629.1"/>
    <property type="molecule type" value="Genomic_DNA"/>
</dbReference>
<gene>
    <name evidence="2" type="ORF">N5I14_05145</name>
</gene>
<evidence type="ECO:0000313" key="2">
    <source>
        <dbReference type="EMBL" id="MDH1629629.1"/>
    </source>
</evidence>
<keyword evidence="1" id="KW-1133">Transmembrane helix</keyword>
<keyword evidence="1" id="KW-0472">Membrane</keyword>
<dbReference type="RefSeq" id="WP_280080787.1">
    <property type="nucleotide sequence ID" value="NZ_JAOCGG010000006.1"/>
</dbReference>
<protein>
    <submittedName>
        <fullName evidence="2">Uncharacterized protein</fullName>
    </submittedName>
</protein>
<evidence type="ECO:0000313" key="3">
    <source>
        <dbReference type="Proteomes" id="UP001160882"/>
    </source>
</evidence>
<accession>A0AA42RTF6</accession>
<sequence length="288" mass="32593">MKKRLTKTEVEKLAIRYARLFHGPTVSGGPKTREYWRAMLLFGCLAICAVIGVFVTALWPEYTLIPGLAALCLEGWALLLWVRTYEPQFREHVLRKEGVLSFSDAFEQSRMGDYKSTWLAANIPVDSGSYLEIAENLQKVRALSGSSRQSTRSKAERFIDYLLALKFARSIFTVGFAALALRIVDYVPLMKDKLVNVMPAFLPKMGFALFFLFFALLIGALLVTWACAVLKRFLEVRYQRCSAESLDLFMQALLDRASLTVYDSRMTDATAGVGKNVLDLKSKRRRQS</sequence>
<feature type="transmembrane region" description="Helical" evidence="1">
    <location>
        <begin position="204"/>
        <end position="230"/>
    </location>
</feature>
<dbReference type="AlphaFoldDB" id="A0AA42RTF6"/>
<feature type="transmembrane region" description="Helical" evidence="1">
    <location>
        <begin position="38"/>
        <end position="58"/>
    </location>
</feature>
<feature type="transmembrane region" description="Helical" evidence="1">
    <location>
        <begin position="64"/>
        <end position="82"/>
    </location>
</feature>
<evidence type="ECO:0000256" key="1">
    <source>
        <dbReference type="SAM" id="Phobius"/>
    </source>
</evidence>
<comment type="caution">
    <text evidence="2">The sequence shown here is derived from an EMBL/GenBank/DDBJ whole genome shotgun (WGS) entry which is preliminary data.</text>
</comment>
<dbReference type="Proteomes" id="UP001160882">
    <property type="component" value="Unassembled WGS sequence"/>
</dbReference>
<keyword evidence="1" id="KW-0812">Transmembrane</keyword>
<name>A0AA42RTF6_9PSED</name>